<reference evidence="1 2" key="1">
    <citation type="journal article" date="2022" name="Int. J. Syst. Evol. Microbiol.">
        <title>Miniphocaeibacter halophilus sp. nov., an ammonium-tolerant acetate-producing bacterium isolated from a biogas system.</title>
        <authorList>
            <person name="Schnurer A."/>
            <person name="Singh A."/>
            <person name="Bi S."/>
            <person name="Qiao W."/>
            <person name="Westerholm M."/>
        </authorList>
    </citation>
    <scope>NUCLEOTIDE SEQUENCE [LARGE SCALE GENOMIC DNA]</scope>
    <source>
        <strain evidence="1 2">AMB_01</strain>
    </source>
</reference>
<keyword evidence="2" id="KW-1185">Reference proteome</keyword>
<organism evidence="1 2">
    <name type="scientific">Miniphocaeibacter halophilus</name>
    <dbReference type="NCBI Taxonomy" id="2931922"/>
    <lineage>
        <taxon>Bacteria</taxon>
        <taxon>Bacillati</taxon>
        <taxon>Bacillota</taxon>
        <taxon>Tissierellia</taxon>
        <taxon>Tissierellales</taxon>
        <taxon>Peptoniphilaceae</taxon>
        <taxon>Miniphocaeibacter</taxon>
    </lineage>
</organism>
<protein>
    <submittedName>
        <fullName evidence="1">Uncharacterized protein</fullName>
    </submittedName>
</protein>
<evidence type="ECO:0000313" key="1">
    <source>
        <dbReference type="EMBL" id="QQK07154.1"/>
    </source>
</evidence>
<sequence>MKKIYISSEDKTRKYLYISSLSSFLSKDKRVLIINMENNRGLEIYFKIEDYIIYDYLDYFSGICDLDQATLELKDSLMIMSSAYKPDKYTMTDEDFNKIDNILEFDYILINSDLKVLDSLKDVDIITDYILENNFKNKYFINNIAINKKINSKAKKSLDEENYKIIGEIKIDSNTKEEFLNEIWKVYLGQGKYEIQKSFFERLLGK</sequence>
<evidence type="ECO:0000313" key="2">
    <source>
        <dbReference type="Proteomes" id="UP000595814"/>
    </source>
</evidence>
<gene>
    <name evidence="1" type="ORF">JFY71_07430</name>
</gene>
<name>A0AC61MQD4_9FIRM</name>
<accession>A0AC61MQD4</accession>
<dbReference type="EMBL" id="CP066744">
    <property type="protein sequence ID" value="QQK07154.1"/>
    <property type="molecule type" value="Genomic_DNA"/>
</dbReference>
<dbReference type="Proteomes" id="UP000595814">
    <property type="component" value="Chromosome"/>
</dbReference>
<proteinExistence type="predicted"/>